<evidence type="ECO:0000256" key="13">
    <source>
        <dbReference type="ARBA" id="ARBA00025217"/>
    </source>
</evidence>
<dbReference type="InterPro" id="IPR002301">
    <property type="entry name" value="Ile-tRNA-ligase"/>
</dbReference>
<keyword evidence="5 15" id="KW-0963">Cytoplasm</keyword>
<evidence type="ECO:0000256" key="10">
    <source>
        <dbReference type="ARBA" id="ARBA00022840"/>
    </source>
</evidence>
<dbReference type="EC" id="6.1.1.5" evidence="15"/>
<dbReference type="GO" id="GO:0006428">
    <property type="term" value="P:isoleucyl-tRNA aminoacylation"/>
    <property type="evidence" value="ECO:0007669"/>
    <property type="project" value="UniProtKB-UniRule"/>
</dbReference>
<keyword evidence="7 15" id="KW-0479">Metal-binding</keyword>
<dbReference type="InterPro" id="IPR002300">
    <property type="entry name" value="aa-tRNA-synth_Ia"/>
</dbReference>
<evidence type="ECO:0000256" key="4">
    <source>
        <dbReference type="ARBA" id="ARBA00011245"/>
    </source>
</evidence>
<dbReference type="GO" id="GO:0004822">
    <property type="term" value="F:isoleucine-tRNA ligase activity"/>
    <property type="evidence" value="ECO:0007669"/>
    <property type="project" value="UniProtKB-UniRule"/>
</dbReference>
<dbReference type="InterPro" id="IPR013155">
    <property type="entry name" value="M/V/L/I-tRNA-synth_anticd-bd"/>
</dbReference>
<comment type="function">
    <text evidence="13 15">Catalyzes the attachment of isoleucine to tRNA(Ile). As IleRS can inadvertently accommodate and process structurally similar amino acids such as valine, to avoid such errors it has two additional distinct tRNA(Ile)-dependent editing activities. One activity is designated as 'pretransfer' editing and involves the hydrolysis of activated Val-AMP. The other activity is designated 'posttransfer' editing and involves deacylation of mischarged Val-tRNA(Ile).</text>
</comment>
<dbReference type="EMBL" id="SOFE01000012">
    <property type="protein sequence ID" value="TFB85663.1"/>
    <property type="molecule type" value="Genomic_DNA"/>
</dbReference>
<dbReference type="SUPFAM" id="SSF52374">
    <property type="entry name" value="Nucleotidylyl transferase"/>
    <property type="match status" value="1"/>
</dbReference>
<evidence type="ECO:0000259" key="18">
    <source>
        <dbReference type="Pfam" id="PF08264"/>
    </source>
</evidence>
<dbReference type="PRINTS" id="PR00984">
    <property type="entry name" value="TRNASYNTHILE"/>
</dbReference>
<sequence>MTVTRPSPGSLRKNGCPPSGGQLSRTERVGPVTACEQAVARRFWAASEVVPRRFLQNRSSSWSRAPVTRPGRRSILYPKSRNTTPHGTPAEAIVPSPNFPALESEVLEFWKNDDTFQASIDARAGAEEWTFYDGPPFANGLPHYGHLLTGYAKDLFPRFQTMRGKQVHRRFGWDTHGLPAELEAERKLGITDKSQIEEMGLAAFNAVARESVLEYTKDWEEYVTRQARWVDFENDYKTLDITFMESVIWAFKQLHTKGLAYEGYRVLPYCWRDETPLSNHELRMDDDVYKMRQDQTVTVTFPLIGTKAEALGLTAVRALAWTTTPWTLPSNMALAVGPDITYAIVPAGPNGTPDAEVLREAADATAEVLGAEYLIAIDLVGNYAKDLGYESAADAVASVSRTVTGTELAGVGYDRLFDYYADTAVWGTEQAWRFVVADYVTTSDGTGIVHQAPAYGEEDQKVCEAAGIPVILSLDDGGKFLSDISEVAGQLWSDANKPLTALLKANGRLLRQASHEHSYPHCWRCRNPLIYKAVSSWFVRVTDFRPRMVELNQEVNWVPENVKDGQFGKWIGNARDWSISRNRYWGSPIPVWKSDNPDYPRTDVYGSLDELEADFGVRPTDLHRPYIDELTRPNPDDPTGQSTMRRITDVLDVWFDSGSMPFAQVHYPFENREWFEAHNPADFIVEYIGQTRGWFYLLHVLSTALFDRPAFKNVVSHGIVLGNDGQKMSKSLRNYPDVNEVFDRDGADAMRWFLMSSPVLRGGNLVVTEEGIREGTRQVMLPLWSTWYFFSLYANASASTDTAGAAGYDATWRTDSTDVLDRYLLAKTRDLIVGVTSDLEALDSTVAAARLRDFADVLTNWYVRRSRDRFWGGAAAGATSHEAFDTLYTVLETVCRVTAPLLPLVTERIWQGLTGGRSVHLEDWPDAALFPADEELVTAMDQVRLISSTVLSLRKQAGLRVRLPLTNLTVVTGNTSALAAFVGILRDELNVKTVTLIELEDDSAAAYGVTSKLVVNARAAGPRLGKQVQQVIKAARAGDWSETDGIVTAGGIALEPREFELTLEANNEAGDGSTALALLPGGGFALLATSTTPELEAEGFARDLIRAVQDTRKSAGFQVSDRIRLDLLFQNEADADSFDLALGVNVADETLATTFSTHRPSQGEFSADLPSEWLEARVGAPVEHYVRFEADHYVNLGAVIVAVARVNGAILV</sequence>
<evidence type="ECO:0000256" key="14">
    <source>
        <dbReference type="ARBA" id="ARBA00048359"/>
    </source>
</evidence>
<proteinExistence type="inferred from homology"/>
<dbReference type="FunFam" id="3.40.50.620:FF:000075">
    <property type="entry name" value="Isoleucine--tRNA ligase"/>
    <property type="match status" value="1"/>
</dbReference>
<evidence type="ECO:0000256" key="8">
    <source>
        <dbReference type="ARBA" id="ARBA00022741"/>
    </source>
</evidence>
<dbReference type="PANTHER" id="PTHR42780:SF1">
    <property type="entry name" value="ISOLEUCINE--TRNA LIGASE, CYTOPLASMIC"/>
    <property type="match status" value="1"/>
</dbReference>
<feature type="binding site" evidence="15">
    <location>
        <position position="730"/>
    </location>
    <ligand>
        <name>ATP</name>
        <dbReference type="ChEBI" id="CHEBI:30616"/>
    </ligand>
</feature>
<evidence type="ECO:0000256" key="3">
    <source>
        <dbReference type="ARBA" id="ARBA00007078"/>
    </source>
</evidence>
<keyword evidence="8 15" id="KW-0547">Nucleotide-binding</keyword>
<comment type="catalytic activity">
    <reaction evidence="14 15">
        <text>tRNA(Ile) + L-isoleucine + ATP = L-isoleucyl-tRNA(Ile) + AMP + diphosphate</text>
        <dbReference type="Rhea" id="RHEA:11060"/>
        <dbReference type="Rhea" id="RHEA-COMP:9666"/>
        <dbReference type="Rhea" id="RHEA-COMP:9695"/>
        <dbReference type="ChEBI" id="CHEBI:30616"/>
        <dbReference type="ChEBI" id="CHEBI:33019"/>
        <dbReference type="ChEBI" id="CHEBI:58045"/>
        <dbReference type="ChEBI" id="CHEBI:78442"/>
        <dbReference type="ChEBI" id="CHEBI:78528"/>
        <dbReference type="ChEBI" id="CHEBI:456215"/>
        <dbReference type="EC" id="6.1.1.5"/>
    </reaction>
</comment>
<dbReference type="Proteomes" id="UP000297963">
    <property type="component" value="Unassembled WGS sequence"/>
</dbReference>
<evidence type="ECO:0000256" key="1">
    <source>
        <dbReference type="ARBA" id="ARBA00001947"/>
    </source>
</evidence>
<feature type="region of interest" description="Disordered" evidence="16">
    <location>
        <begin position="60"/>
        <end position="89"/>
    </location>
</feature>
<evidence type="ECO:0000256" key="12">
    <source>
        <dbReference type="ARBA" id="ARBA00023146"/>
    </source>
</evidence>
<dbReference type="Pfam" id="PF19302">
    <property type="entry name" value="DUF5915"/>
    <property type="match status" value="1"/>
</dbReference>
<dbReference type="SUPFAM" id="SSF50677">
    <property type="entry name" value="ValRS/IleRS/LeuRS editing domain"/>
    <property type="match status" value="1"/>
</dbReference>
<evidence type="ECO:0000256" key="9">
    <source>
        <dbReference type="ARBA" id="ARBA00022833"/>
    </source>
</evidence>
<feature type="domain" description="Methionyl/Valyl/Leucyl/Isoleucyl-tRNA synthetase anticodon-binding" evidence="18">
    <location>
        <begin position="821"/>
        <end position="965"/>
    </location>
</feature>
<dbReference type="Pfam" id="PF00133">
    <property type="entry name" value="tRNA-synt_1"/>
    <property type="match status" value="1"/>
</dbReference>
<evidence type="ECO:0000256" key="7">
    <source>
        <dbReference type="ARBA" id="ARBA00022723"/>
    </source>
</evidence>
<dbReference type="InterPro" id="IPR009080">
    <property type="entry name" value="tRNAsynth_Ia_anticodon-bd"/>
</dbReference>
<dbReference type="PANTHER" id="PTHR42780">
    <property type="entry name" value="SOLEUCYL-TRNA SYNTHETASE"/>
    <property type="match status" value="1"/>
</dbReference>
<name>A0A4R8VQR7_9MICO</name>
<dbReference type="CDD" id="cd00818">
    <property type="entry name" value="IleRS_core"/>
    <property type="match status" value="1"/>
</dbReference>
<organism evidence="19 20">
    <name type="scientific">Cryobacterium levicorallinum</name>
    <dbReference type="NCBI Taxonomy" id="995038"/>
    <lineage>
        <taxon>Bacteria</taxon>
        <taxon>Bacillati</taxon>
        <taxon>Actinomycetota</taxon>
        <taxon>Actinomycetes</taxon>
        <taxon>Micrococcales</taxon>
        <taxon>Microbacteriaceae</taxon>
        <taxon>Cryobacterium</taxon>
    </lineage>
</organism>
<dbReference type="Gene3D" id="3.90.740.10">
    <property type="entry name" value="Valyl/Leucyl/Isoleucyl-tRNA synthetase, editing domain"/>
    <property type="match status" value="1"/>
</dbReference>
<protein>
    <recommendedName>
        <fullName evidence="15">Isoleucine--tRNA ligase</fullName>
        <ecNumber evidence="15">6.1.1.5</ecNumber>
    </recommendedName>
    <alternativeName>
        <fullName evidence="15">Isoleucyl-tRNA synthetase</fullName>
        <shortName evidence="15">IleRS</shortName>
    </alternativeName>
</protein>
<dbReference type="InterPro" id="IPR014729">
    <property type="entry name" value="Rossmann-like_a/b/a_fold"/>
</dbReference>
<keyword evidence="6 15" id="KW-0436">Ligase</keyword>
<keyword evidence="11 15" id="KW-0648">Protein biosynthesis</keyword>
<comment type="caution">
    <text evidence="19">The sequence shown here is derived from an EMBL/GenBank/DDBJ whole genome shotgun (WGS) entry which is preliminary data.</text>
</comment>
<evidence type="ECO:0000256" key="11">
    <source>
        <dbReference type="ARBA" id="ARBA00022917"/>
    </source>
</evidence>
<evidence type="ECO:0000256" key="6">
    <source>
        <dbReference type="ARBA" id="ARBA00022598"/>
    </source>
</evidence>
<dbReference type="GO" id="GO:0000049">
    <property type="term" value="F:tRNA binding"/>
    <property type="evidence" value="ECO:0007669"/>
    <property type="project" value="InterPro"/>
</dbReference>
<dbReference type="GO" id="GO:0005524">
    <property type="term" value="F:ATP binding"/>
    <property type="evidence" value="ECO:0007669"/>
    <property type="project" value="UniProtKB-UniRule"/>
</dbReference>
<accession>A0A4R8VQR7</accession>
<comment type="subcellular location">
    <subcellularLocation>
        <location evidence="2 15">Cytoplasm</location>
    </subcellularLocation>
</comment>
<gene>
    <name evidence="15" type="primary">ileS</name>
    <name evidence="19" type="ORF">E3O11_06745</name>
</gene>
<dbReference type="NCBIfam" id="TIGR00392">
    <property type="entry name" value="ileS"/>
    <property type="match status" value="1"/>
</dbReference>
<comment type="subunit">
    <text evidence="4 15">Monomer.</text>
</comment>
<evidence type="ECO:0000256" key="5">
    <source>
        <dbReference type="ARBA" id="ARBA00022490"/>
    </source>
</evidence>
<keyword evidence="9 15" id="KW-0862">Zinc</keyword>
<reference evidence="19 20" key="1">
    <citation type="submission" date="2019-03" db="EMBL/GenBank/DDBJ databases">
        <title>Genomics of glacier-inhabiting Cryobacterium strains.</title>
        <authorList>
            <person name="Liu Q."/>
            <person name="Xin Y.-H."/>
        </authorList>
    </citation>
    <scope>NUCLEOTIDE SEQUENCE [LARGE SCALE GENOMIC DNA]</scope>
    <source>
        <strain evidence="19 20">Hh34</strain>
    </source>
</reference>
<dbReference type="InterPro" id="IPR033709">
    <property type="entry name" value="Anticodon_Ile_ABEc"/>
</dbReference>
<dbReference type="GO" id="GO:0008270">
    <property type="term" value="F:zinc ion binding"/>
    <property type="evidence" value="ECO:0007669"/>
    <property type="project" value="UniProtKB-UniRule"/>
</dbReference>
<evidence type="ECO:0000259" key="17">
    <source>
        <dbReference type="Pfam" id="PF00133"/>
    </source>
</evidence>
<dbReference type="Gene3D" id="1.10.730.10">
    <property type="entry name" value="Isoleucyl-tRNA Synthetase, Domain 1"/>
    <property type="match status" value="1"/>
</dbReference>
<evidence type="ECO:0000313" key="20">
    <source>
        <dbReference type="Proteomes" id="UP000297963"/>
    </source>
</evidence>
<keyword evidence="12 15" id="KW-0030">Aminoacyl-tRNA synthetase</keyword>
<dbReference type="GO" id="GO:0002161">
    <property type="term" value="F:aminoacyl-tRNA deacylase activity"/>
    <property type="evidence" value="ECO:0007669"/>
    <property type="project" value="InterPro"/>
</dbReference>
<comment type="similarity">
    <text evidence="3 15">Belongs to the class-I aminoacyl-tRNA synthetase family. IleS type 2 subfamily.</text>
</comment>
<dbReference type="GO" id="GO:0005737">
    <property type="term" value="C:cytoplasm"/>
    <property type="evidence" value="ECO:0007669"/>
    <property type="project" value="UniProtKB-SubCell"/>
</dbReference>
<feature type="domain" description="Aminoacyl-tRNA synthetase class Ia" evidence="17">
    <location>
        <begin position="106"/>
        <end position="761"/>
    </location>
</feature>
<dbReference type="CDD" id="cd07961">
    <property type="entry name" value="Anticodon_Ia_Ile_ABEc"/>
    <property type="match status" value="1"/>
</dbReference>
<evidence type="ECO:0000313" key="19">
    <source>
        <dbReference type="EMBL" id="TFB85663.1"/>
    </source>
</evidence>
<comment type="domain">
    <text evidence="15">IleRS has two distinct active sites: one for aminoacylation and one for editing. The misactivated valine is translocated from the active site to the editing site, which sterically excludes the correctly activated isoleucine. The single editing site contains two valyl binding pockets, one specific for each substrate (Val-AMP or Val-tRNA(Ile)).</text>
</comment>
<feature type="region of interest" description="Disordered" evidence="16">
    <location>
        <begin position="1"/>
        <end position="30"/>
    </location>
</feature>
<feature type="short sequence motif" description="'KMSKS' region" evidence="15">
    <location>
        <begin position="727"/>
        <end position="731"/>
    </location>
</feature>
<dbReference type="Pfam" id="PF08264">
    <property type="entry name" value="Anticodon_1"/>
    <property type="match status" value="1"/>
</dbReference>
<evidence type="ECO:0000256" key="2">
    <source>
        <dbReference type="ARBA" id="ARBA00004496"/>
    </source>
</evidence>
<feature type="short sequence motif" description="'HIGH' region" evidence="15">
    <location>
        <begin position="136"/>
        <end position="146"/>
    </location>
</feature>
<dbReference type="InterPro" id="IPR009008">
    <property type="entry name" value="Val/Leu/Ile-tRNA-synth_edit"/>
</dbReference>
<dbReference type="Gene3D" id="3.40.50.620">
    <property type="entry name" value="HUPs"/>
    <property type="match status" value="2"/>
</dbReference>
<dbReference type="HAMAP" id="MF_02003">
    <property type="entry name" value="Ile_tRNA_synth_type2"/>
    <property type="match status" value="1"/>
</dbReference>
<dbReference type="FunFam" id="3.40.50.620:FF:000063">
    <property type="entry name" value="Isoleucine--tRNA ligase"/>
    <property type="match status" value="1"/>
</dbReference>
<dbReference type="InterPro" id="IPR023586">
    <property type="entry name" value="Ile-tRNA-ligase_type2"/>
</dbReference>
<keyword evidence="10 15" id="KW-0067">ATP-binding</keyword>
<evidence type="ECO:0000256" key="16">
    <source>
        <dbReference type="SAM" id="MobiDB-lite"/>
    </source>
</evidence>
<dbReference type="AlphaFoldDB" id="A0A4R8VQR7"/>
<comment type="cofactor">
    <cofactor evidence="1 15">
        <name>Zn(2+)</name>
        <dbReference type="ChEBI" id="CHEBI:29105"/>
    </cofactor>
</comment>
<dbReference type="SUPFAM" id="SSF47323">
    <property type="entry name" value="Anticodon-binding domain of a subclass of class I aminoacyl-tRNA synthetases"/>
    <property type="match status" value="1"/>
</dbReference>
<evidence type="ECO:0000256" key="15">
    <source>
        <dbReference type="HAMAP-Rule" id="MF_02003"/>
    </source>
</evidence>